<dbReference type="STRING" id="1314783.A0A165PJ88"/>
<evidence type="ECO:0000259" key="7">
    <source>
        <dbReference type="Pfam" id="PF01494"/>
    </source>
</evidence>
<evidence type="ECO:0000256" key="6">
    <source>
        <dbReference type="SAM" id="MobiDB-lite"/>
    </source>
</evidence>
<dbReference type="Proteomes" id="UP000076727">
    <property type="component" value="Unassembled WGS sequence"/>
</dbReference>
<sequence length="553" mass="60215">MTPAPLPVLIIGAGPTGLILGLTLLQHGIQVRIVDKDPNRQPGQRGAGLQPRTLEMLHFLGVLDEVLANALNMMPIRDYKLPGGKEVRRTVEMSPFELPTPTIPYPNAMLLGQYNSEAILRSHIERLGGKIESGTELLGIEQHPDRVDATLVTKVGETEKTETVACHYLVGADGAKGIVRKQLGLSFIGETRLEGQALIGLIQVQGLDTDHSHQWGSSVWDNGLVLMPTERQPYFSFFFSSEKVDVRGLLTDTAGLREAIHNACERDDLVFGECEAVTLYRPNIRVVDRFGKGRVFVAGDAAHVHSPAGGQGLNSGVQDSFNLAWKLALVEKGLADPSLLETYTEERLPVIATMLQKSTRLFDAMRKSKEEGWKRGGDLRQLGVNCRWSSIVVDERTPKPEDSESVNPYGSGTDGDLRAGDRAPDAPGLVPVHGGETMSLFGIFHPYHHTVLLFNLPTQETERVVDAAKKYPANTTKAVSILPQGTPDSEAVRQTDLVLVDREGHAFAAYQVSPQKPTIIIVRPDGVTGGIVYGSDGLEKYFRVVFSAVGDAA</sequence>
<feature type="compositionally biased region" description="Basic and acidic residues" evidence="6">
    <location>
        <begin position="415"/>
        <end position="424"/>
    </location>
</feature>
<keyword evidence="9" id="KW-1185">Reference proteome</keyword>
<dbReference type="PRINTS" id="PR00420">
    <property type="entry name" value="RNGMNOXGNASE"/>
</dbReference>
<feature type="region of interest" description="Disordered" evidence="6">
    <location>
        <begin position="394"/>
        <end position="428"/>
    </location>
</feature>
<feature type="domain" description="FAD-binding" evidence="7">
    <location>
        <begin position="7"/>
        <end position="357"/>
    </location>
</feature>
<keyword evidence="8" id="KW-0503">Monooxygenase</keyword>
<keyword evidence="5" id="KW-0560">Oxidoreductase</keyword>
<dbReference type="Gene3D" id="3.50.50.60">
    <property type="entry name" value="FAD/NAD(P)-binding domain"/>
    <property type="match status" value="1"/>
</dbReference>
<dbReference type="GO" id="GO:0016709">
    <property type="term" value="F:oxidoreductase activity, acting on paired donors, with incorporation or reduction of molecular oxygen, NAD(P)H as one donor, and incorporation of one atom of oxygen"/>
    <property type="evidence" value="ECO:0007669"/>
    <property type="project" value="UniProtKB-ARBA"/>
</dbReference>
<reference evidence="8 9" key="1">
    <citation type="journal article" date="2016" name="Mol. Biol. Evol.">
        <title>Comparative Genomics of Early-Diverging Mushroom-Forming Fungi Provides Insights into the Origins of Lignocellulose Decay Capabilities.</title>
        <authorList>
            <person name="Nagy L.G."/>
            <person name="Riley R."/>
            <person name="Tritt A."/>
            <person name="Adam C."/>
            <person name="Daum C."/>
            <person name="Floudas D."/>
            <person name="Sun H."/>
            <person name="Yadav J.S."/>
            <person name="Pangilinan J."/>
            <person name="Larsson K.H."/>
            <person name="Matsuura K."/>
            <person name="Barry K."/>
            <person name="Labutti K."/>
            <person name="Kuo R."/>
            <person name="Ohm R.A."/>
            <person name="Bhattacharya S.S."/>
            <person name="Shirouzu T."/>
            <person name="Yoshinaga Y."/>
            <person name="Martin F.M."/>
            <person name="Grigoriev I.V."/>
            <person name="Hibbett D.S."/>
        </authorList>
    </citation>
    <scope>NUCLEOTIDE SEQUENCE [LARGE SCALE GENOMIC DNA]</scope>
    <source>
        <strain evidence="8 9">L-15889</strain>
    </source>
</reference>
<dbReference type="SUPFAM" id="SSF52833">
    <property type="entry name" value="Thioredoxin-like"/>
    <property type="match status" value="1"/>
</dbReference>
<proteinExistence type="inferred from homology"/>
<dbReference type="EMBL" id="KV429068">
    <property type="protein sequence ID" value="KZT68276.1"/>
    <property type="molecule type" value="Genomic_DNA"/>
</dbReference>
<evidence type="ECO:0000256" key="5">
    <source>
        <dbReference type="ARBA" id="ARBA00023002"/>
    </source>
</evidence>
<name>A0A165PJ88_9APHY</name>
<keyword evidence="3" id="KW-0285">Flavoprotein</keyword>
<dbReference type="InterPro" id="IPR050641">
    <property type="entry name" value="RIFMO-like"/>
</dbReference>
<gene>
    <name evidence="8" type="ORF">DAEQUDRAFT_728090</name>
</gene>
<dbReference type="OrthoDB" id="2690153at2759"/>
<dbReference type="InterPro" id="IPR036249">
    <property type="entry name" value="Thioredoxin-like_sf"/>
</dbReference>
<evidence type="ECO:0000256" key="1">
    <source>
        <dbReference type="ARBA" id="ARBA00001974"/>
    </source>
</evidence>
<dbReference type="PANTHER" id="PTHR43004:SF19">
    <property type="entry name" value="BINDING MONOOXYGENASE, PUTATIVE (JCVI)-RELATED"/>
    <property type="match status" value="1"/>
</dbReference>
<evidence type="ECO:0000256" key="3">
    <source>
        <dbReference type="ARBA" id="ARBA00022630"/>
    </source>
</evidence>
<organism evidence="8 9">
    <name type="scientific">Daedalea quercina L-15889</name>
    <dbReference type="NCBI Taxonomy" id="1314783"/>
    <lineage>
        <taxon>Eukaryota</taxon>
        <taxon>Fungi</taxon>
        <taxon>Dikarya</taxon>
        <taxon>Basidiomycota</taxon>
        <taxon>Agaricomycotina</taxon>
        <taxon>Agaricomycetes</taxon>
        <taxon>Polyporales</taxon>
        <taxon>Fomitopsis</taxon>
    </lineage>
</organism>
<dbReference type="InterPro" id="IPR002938">
    <property type="entry name" value="FAD-bd"/>
</dbReference>
<dbReference type="Pfam" id="PF01494">
    <property type="entry name" value="FAD_binding_3"/>
    <property type="match status" value="1"/>
</dbReference>
<comment type="cofactor">
    <cofactor evidence="1">
        <name>FAD</name>
        <dbReference type="ChEBI" id="CHEBI:57692"/>
    </cofactor>
</comment>
<evidence type="ECO:0000313" key="9">
    <source>
        <dbReference type="Proteomes" id="UP000076727"/>
    </source>
</evidence>
<dbReference type="SUPFAM" id="SSF51905">
    <property type="entry name" value="FAD/NAD(P)-binding domain"/>
    <property type="match status" value="1"/>
</dbReference>
<dbReference type="InterPro" id="IPR038220">
    <property type="entry name" value="PHOX_C_sf"/>
</dbReference>
<evidence type="ECO:0000256" key="2">
    <source>
        <dbReference type="ARBA" id="ARBA00007801"/>
    </source>
</evidence>
<dbReference type="PANTHER" id="PTHR43004">
    <property type="entry name" value="TRK SYSTEM POTASSIUM UPTAKE PROTEIN"/>
    <property type="match status" value="1"/>
</dbReference>
<dbReference type="InterPro" id="IPR036188">
    <property type="entry name" value="FAD/NAD-bd_sf"/>
</dbReference>
<dbReference type="Gene3D" id="3.40.30.20">
    <property type="match status" value="1"/>
</dbReference>
<accession>A0A165PJ88</accession>
<evidence type="ECO:0000256" key="4">
    <source>
        <dbReference type="ARBA" id="ARBA00022827"/>
    </source>
</evidence>
<evidence type="ECO:0000313" key="8">
    <source>
        <dbReference type="EMBL" id="KZT68276.1"/>
    </source>
</evidence>
<dbReference type="GO" id="GO:0071949">
    <property type="term" value="F:FAD binding"/>
    <property type="evidence" value="ECO:0007669"/>
    <property type="project" value="InterPro"/>
</dbReference>
<keyword evidence="4" id="KW-0274">FAD</keyword>
<protein>
    <submittedName>
        <fullName evidence="8">Monooxygenase</fullName>
    </submittedName>
</protein>
<dbReference type="AlphaFoldDB" id="A0A165PJ88"/>
<comment type="similarity">
    <text evidence="2">Belongs to the PheA/TfdB FAD monooxygenase family.</text>
</comment>
<dbReference type="Gene3D" id="3.30.70.2450">
    <property type="match status" value="1"/>
</dbReference>